<feature type="domain" description="FAD-binding PCMH-type" evidence="5">
    <location>
        <begin position="48"/>
        <end position="227"/>
    </location>
</feature>
<evidence type="ECO:0000256" key="1">
    <source>
        <dbReference type="ARBA" id="ARBA00001974"/>
    </source>
</evidence>
<gene>
    <name evidence="6" type="ORF">GCM10011333_22310</name>
</gene>
<evidence type="ECO:0000256" key="3">
    <source>
        <dbReference type="ARBA" id="ARBA00022827"/>
    </source>
</evidence>
<dbReference type="InterPro" id="IPR016169">
    <property type="entry name" value="FAD-bd_PCMH_sub2"/>
</dbReference>
<comment type="caution">
    <text evidence="6">The sequence shown here is derived from an EMBL/GenBank/DDBJ whole genome shotgun (WGS) entry which is preliminary data.</text>
</comment>
<dbReference type="InterPro" id="IPR036318">
    <property type="entry name" value="FAD-bd_PCMH-like_sf"/>
</dbReference>
<dbReference type="Proteomes" id="UP000616114">
    <property type="component" value="Unassembled WGS sequence"/>
</dbReference>
<dbReference type="AlphaFoldDB" id="A0A8J2XL30"/>
<protein>
    <submittedName>
        <fullName evidence="6">FAD-linked oxidase</fullName>
    </submittedName>
</protein>
<dbReference type="InterPro" id="IPR016171">
    <property type="entry name" value="Vanillyl_alc_oxidase_C-sub2"/>
</dbReference>
<dbReference type="Gene3D" id="3.30.465.10">
    <property type="match status" value="1"/>
</dbReference>
<dbReference type="Gene3D" id="3.30.70.2740">
    <property type="match status" value="1"/>
</dbReference>
<dbReference type="Pfam" id="PF01565">
    <property type="entry name" value="FAD_binding_4"/>
    <property type="match status" value="1"/>
</dbReference>
<evidence type="ECO:0000313" key="6">
    <source>
        <dbReference type="EMBL" id="GGA18742.1"/>
    </source>
</evidence>
<dbReference type="GO" id="GO:0016491">
    <property type="term" value="F:oxidoreductase activity"/>
    <property type="evidence" value="ECO:0007669"/>
    <property type="project" value="UniProtKB-KW"/>
</dbReference>
<evidence type="ECO:0000256" key="2">
    <source>
        <dbReference type="ARBA" id="ARBA00022630"/>
    </source>
</evidence>
<reference evidence="6" key="1">
    <citation type="journal article" date="2014" name="Int. J. Syst. Evol. Microbiol.">
        <title>Complete genome sequence of Corynebacterium casei LMG S-19264T (=DSM 44701T), isolated from a smear-ripened cheese.</title>
        <authorList>
            <consortium name="US DOE Joint Genome Institute (JGI-PGF)"/>
            <person name="Walter F."/>
            <person name="Albersmeier A."/>
            <person name="Kalinowski J."/>
            <person name="Ruckert C."/>
        </authorList>
    </citation>
    <scope>NUCLEOTIDE SEQUENCE</scope>
    <source>
        <strain evidence="6">CGMCC 1.12785</strain>
    </source>
</reference>
<dbReference type="InterPro" id="IPR051914">
    <property type="entry name" value="FAD-linked_OxidoTrans_Type4"/>
</dbReference>
<evidence type="ECO:0000256" key="4">
    <source>
        <dbReference type="ARBA" id="ARBA00023002"/>
    </source>
</evidence>
<dbReference type="SUPFAM" id="SSF55103">
    <property type="entry name" value="FAD-linked oxidases, C-terminal domain"/>
    <property type="match status" value="1"/>
</dbReference>
<organism evidence="6 7">
    <name type="scientific">Sediminivirga luteola</name>
    <dbReference type="NCBI Taxonomy" id="1774748"/>
    <lineage>
        <taxon>Bacteria</taxon>
        <taxon>Bacillati</taxon>
        <taxon>Actinomycetota</taxon>
        <taxon>Actinomycetes</taxon>
        <taxon>Micrococcales</taxon>
        <taxon>Brevibacteriaceae</taxon>
        <taxon>Sediminivirga</taxon>
    </lineage>
</organism>
<comment type="cofactor">
    <cofactor evidence="1">
        <name>FAD</name>
        <dbReference type="ChEBI" id="CHEBI:57692"/>
    </cofactor>
</comment>
<keyword evidence="3" id="KW-0274">FAD</keyword>
<keyword evidence="2" id="KW-0285">Flavoprotein</keyword>
<sequence>MTGSERGTAGAHDPVDLAAMRADVSAGALITDADVLAAHSQDRAPFCTAGRARALVRARSVEDVRAVMRFAHRQGVPVVPQGARTGLAGGANAVDGAILLDVSGMNRILNVDPVERTCTVEPGVVNQDLKDHVHSFGLAYPPDPGSVAISTIGGNVATDAGGLCCVKYGVTRDYVRRLRVVLADGELTTLGRPTAKGVAGLALSQLFIGSEGTLGIIVEIELDLVPALPPPVTAVALFPAQSGAAETVSAVAAAGYRLSMVEYLDRTTMGILQDYRDFGLPAESGAMLLVQSDGDGDTGRAHTDLQAFEGVAHERGASEVWVSDDPAESEVLVAARRAVNPAFEKFTHARGGGQFIDDVCLPLGALRRFFEELDRLAAQYPDVVIANSGHAGDGNMHPCVFFDAADATAAAHAQLVFDELMALGLELGGTITGEHGVGGLKRSWLARELDPVAQDLHLRVKQAFDPRGILNPGKMLADLSPQGTA</sequence>
<accession>A0A8J2XL30</accession>
<dbReference type="FunFam" id="1.10.45.10:FF:000001">
    <property type="entry name" value="D-lactate dehydrogenase mitochondrial"/>
    <property type="match status" value="1"/>
</dbReference>
<dbReference type="RefSeq" id="WP_308420817.1">
    <property type="nucleotide sequence ID" value="NZ_BMFY01000009.1"/>
</dbReference>
<dbReference type="PROSITE" id="PS51387">
    <property type="entry name" value="FAD_PCMH"/>
    <property type="match status" value="1"/>
</dbReference>
<keyword evidence="7" id="KW-1185">Reference proteome</keyword>
<name>A0A8J2XL30_9MICO</name>
<dbReference type="InterPro" id="IPR016166">
    <property type="entry name" value="FAD-bd_PCMH"/>
</dbReference>
<dbReference type="InterPro" id="IPR006094">
    <property type="entry name" value="Oxid_FAD_bind_N"/>
</dbReference>
<dbReference type="SUPFAM" id="SSF56176">
    <property type="entry name" value="FAD-binding/transporter-associated domain-like"/>
    <property type="match status" value="1"/>
</dbReference>
<reference evidence="6" key="2">
    <citation type="submission" date="2020-09" db="EMBL/GenBank/DDBJ databases">
        <authorList>
            <person name="Sun Q."/>
            <person name="Zhou Y."/>
        </authorList>
    </citation>
    <scope>NUCLEOTIDE SEQUENCE</scope>
    <source>
        <strain evidence="6">CGMCC 1.12785</strain>
    </source>
</reference>
<dbReference type="Pfam" id="PF02913">
    <property type="entry name" value="FAD-oxidase_C"/>
    <property type="match status" value="1"/>
</dbReference>
<dbReference type="InterPro" id="IPR004113">
    <property type="entry name" value="FAD-bd_oxidored_4_C"/>
</dbReference>
<keyword evidence="4" id="KW-0560">Oxidoreductase</keyword>
<evidence type="ECO:0000313" key="7">
    <source>
        <dbReference type="Proteomes" id="UP000616114"/>
    </source>
</evidence>
<proteinExistence type="predicted"/>
<dbReference type="GO" id="GO:0071949">
    <property type="term" value="F:FAD binding"/>
    <property type="evidence" value="ECO:0007669"/>
    <property type="project" value="InterPro"/>
</dbReference>
<evidence type="ECO:0000259" key="5">
    <source>
        <dbReference type="PROSITE" id="PS51387"/>
    </source>
</evidence>
<dbReference type="EMBL" id="BMFY01000009">
    <property type="protein sequence ID" value="GGA18742.1"/>
    <property type="molecule type" value="Genomic_DNA"/>
</dbReference>
<dbReference type="PANTHER" id="PTHR42934">
    <property type="entry name" value="GLYCOLATE OXIDASE SUBUNIT GLCD"/>
    <property type="match status" value="1"/>
</dbReference>
<dbReference type="Gene3D" id="1.10.45.10">
    <property type="entry name" value="Vanillyl-alcohol Oxidase, Chain A, domain 4"/>
    <property type="match status" value="1"/>
</dbReference>
<dbReference type="PANTHER" id="PTHR42934:SF2">
    <property type="entry name" value="GLYCOLATE OXIDASE SUBUNIT GLCD"/>
    <property type="match status" value="1"/>
</dbReference>
<dbReference type="InterPro" id="IPR016164">
    <property type="entry name" value="FAD-linked_Oxase-like_C"/>
</dbReference>